<name>A0A6A7BZY1_9PEZI</name>
<keyword evidence="2" id="KW-1185">Reference proteome</keyword>
<proteinExistence type="predicted"/>
<reference evidence="1" key="1">
    <citation type="journal article" date="2020" name="Stud. Mycol.">
        <title>101 Dothideomycetes genomes: a test case for predicting lifestyles and emergence of pathogens.</title>
        <authorList>
            <person name="Haridas S."/>
            <person name="Albert R."/>
            <person name="Binder M."/>
            <person name="Bloem J."/>
            <person name="Labutti K."/>
            <person name="Salamov A."/>
            <person name="Andreopoulos B."/>
            <person name="Baker S."/>
            <person name="Barry K."/>
            <person name="Bills G."/>
            <person name="Bluhm B."/>
            <person name="Cannon C."/>
            <person name="Castanera R."/>
            <person name="Culley D."/>
            <person name="Daum C."/>
            <person name="Ezra D."/>
            <person name="Gonzalez J."/>
            <person name="Henrissat B."/>
            <person name="Kuo A."/>
            <person name="Liang C."/>
            <person name="Lipzen A."/>
            <person name="Lutzoni F."/>
            <person name="Magnuson J."/>
            <person name="Mondo S."/>
            <person name="Nolan M."/>
            <person name="Ohm R."/>
            <person name="Pangilinan J."/>
            <person name="Park H.-J."/>
            <person name="Ramirez L."/>
            <person name="Alfaro M."/>
            <person name="Sun H."/>
            <person name="Tritt A."/>
            <person name="Yoshinaga Y."/>
            <person name="Zwiers L.-H."/>
            <person name="Turgeon B."/>
            <person name="Goodwin S."/>
            <person name="Spatafora J."/>
            <person name="Crous P."/>
            <person name="Grigoriev I."/>
        </authorList>
    </citation>
    <scope>NUCLEOTIDE SEQUENCE</scope>
    <source>
        <strain evidence="1">CBS 480.64</strain>
    </source>
</reference>
<evidence type="ECO:0000313" key="2">
    <source>
        <dbReference type="Proteomes" id="UP000799421"/>
    </source>
</evidence>
<dbReference type="AlphaFoldDB" id="A0A6A7BZY1"/>
<dbReference type="EMBL" id="MU005985">
    <property type="protein sequence ID" value="KAF2860058.1"/>
    <property type="molecule type" value="Genomic_DNA"/>
</dbReference>
<protein>
    <submittedName>
        <fullName evidence="1">Uncharacterized protein</fullName>
    </submittedName>
</protein>
<evidence type="ECO:0000313" key="1">
    <source>
        <dbReference type="EMBL" id="KAF2860058.1"/>
    </source>
</evidence>
<dbReference type="Proteomes" id="UP000799421">
    <property type="component" value="Unassembled WGS sequence"/>
</dbReference>
<accession>A0A6A7BZY1</accession>
<gene>
    <name evidence="1" type="ORF">K470DRAFT_78839</name>
</gene>
<sequence>MFFQKATKQRSFIDSNKRVFVKRSRRCNDDDAKIAAKEAVARTRSGGVLGDITQGRGSCKVAGEGDHLRVLRGENEVPDKGGFALRGSLLEEMGVLSEVATTCRLPEEGLANEECPSGEQRTEAQVEEIVTQITPVEIRRRPVPKRDTSQERRVEKTEGNVALFLVGCTYFFSMARCTRFSKGGNTATDIRIEVFVTKRPIPAV</sequence>
<organism evidence="1 2">
    <name type="scientific">Piedraia hortae CBS 480.64</name>
    <dbReference type="NCBI Taxonomy" id="1314780"/>
    <lineage>
        <taxon>Eukaryota</taxon>
        <taxon>Fungi</taxon>
        <taxon>Dikarya</taxon>
        <taxon>Ascomycota</taxon>
        <taxon>Pezizomycotina</taxon>
        <taxon>Dothideomycetes</taxon>
        <taxon>Dothideomycetidae</taxon>
        <taxon>Capnodiales</taxon>
        <taxon>Piedraiaceae</taxon>
        <taxon>Piedraia</taxon>
    </lineage>
</organism>